<dbReference type="EMBL" id="JAWQEG010009351">
    <property type="protein sequence ID" value="KAK3848797.1"/>
    <property type="molecule type" value="Genomic_DNA"/>
</dbReference>
<dbReference type="Gene3D" id="1.10.510.10">
    <property type="entry name" value="Transferase(Phosphotransferase) domain 1"/>
    <property type="match status" value="1"/>
</dbReference>
<evidence type="ECO:0000313" key="16">
    <source>
        <dbReference type="EMBL" id="KAK3848797.1"/>
    </source>
</evidence>
<dbReference type="InterPro" id="IPR011009">
    <property type="entry name" value="Kinase-like_dom_sf"/>
</dbReference>
<evidence type="ECO:0000256" key="7">
    <source>
        <dbReference type="ARBA" id="ARBA00022777"/>
    </source>
</evidence>
<feature type="compositionally biased region" description="Polar residues" evidence="14">
    <location>
        <begin position="36"/>
        <end position="45"/>
    </location>
</feature>
<keyword evidence="9" id="KW-1035">Host cytoplasm</keyword>
<keyword evidence="4 13" id="KW-0723">Serine/threonine-protein kinase</keyword>
<feature type="compositionally biased region" description="Polar residues" evidence="14">
    <location>
        <begin position="484"/>
        <end position="497"/>
    </location>
</feature>
<comment type="catalytic activity">
    <reaction evidence="10">
        <text>L-threonyl-[protein] + ATP = O-phospho-L-threonyl-[protein] + ADP + H(+)</text>
        <dbReference type="Rhea" id="RHEA:46608"/>
        <dbReference type="Rhea" id="RHEA-COMP:11060"/>
        <dbReference type="Rhea" id="RHEA-COMP:11605"/>
        <dbReference type="ChEBI" id="CHEBI:15378"/>
        <dbReference type="ChEBI" id="CHEBI:30013"/>
        <dbReference type="ChEBI" id="CHEBI:30616"/>
        <dbReference type="ChEBI" id="CHEBI:61977"/>
        <dbReference type="ChEBI" id="CHEBI:456216"/>
        <dbReference type="EC" id="2.7.11.1"/>
    </reaction>
</comment>
<dbReference type="EC" id="2.7.11.1" evidence="2"/>
<feature type="region of interest" description="Disordered" evidence="14">
    <location>
        <begin position="460"/>
        <end position="497"/>
    </location>
</feature>
<gene>
    <name evidence="16" type="ORF">Pcinc_044428</name>
</gene>
<dbReference type="InterPro" id="IPR000719">
    <property type="entry name" value="Prot_kinase_dom"/>
</dbReference>
<keyword evidence="6 12" id="KW-0547">Nucleotide-binding</keyword>
<keyword evidence="5" id="KW-0808">Transferase</keyword>
<accession>A0AAE1BDZ7</accession>
<dbReference type="SMART" id="SM00220">
    <property type="entry name" value="S_TKc"/>
    <property type="match status" value="1"/>
</dbReference>
<dbReference type="InterPro" id="IPR008271">
    <property type="entry name" value="Ser/Thr_kinase_AS"/>
</dbReference>
<evidence type="ECO:0000256" key="12">
    <source>
        <dbReference type="PROSITE-ProRule" id="PRU10141"/>
    </source>
</evidence>
<proteinExistence type="inferred from homology"/>
<evidence type="ECO:0000313" key="17">
    <source>
        <dbReference type="Proteomes" id="UP001286313"/>
    </source>
</evidence>
<feature type="region of interest" description="Disordered" evidence="14">
    <location>
        <begin position="27"/>
        <end position="53"/>
    </location>
</feature>
<evidence type="ECO:0000256" key="3">
    <source>
        <dbReference type="ARBA" id="ARBA00016885"/>
    </source>
</evidence>
<name>A0AAE1BDZ7_PETCI</name>
<comment type="similarity">
    <text evidence="13">Belongs to the protein kinase superfamily.</text>
</comment>
<evidence type="ECO:0000256" key="13">
    <source>
        <dbReference type="RuleBase" id="RU000304"/>
    </source>
</evidence>
<evidence type="ECO:0000256" key="8">
    <source>
        <dbReference type="ARBA" id="ARBA00022840"/>
    </source>
</evidence>
<dbReference type="AlphaFoldDB" id="A0AAE1BDZ7"/>
<dbReference type="PANTHER" id="PTHR22984:SF25">
    <property type="entry name" value="PROTEIN KINASE DOMAIN-CONTAINING PROTEIN"/>
    <property type="match status" value="1"/>
</dbReference>
<keyword evidence="17" id="KW-1185">Reference proteome</keyword>
<dbReference type="PANTHER" id="PTHR22984">
    <property type="entry name" value="SERINE/THREONINE-PROTEIN KINASE PIM"/>
    <property type="match status" value="1"/>
</dbReference>
<dbReference type="GO" id="GO:0005524">
    <property type="term" value="F:ATP binding"/>
    <property type="evidence" value="ECO:0007669"/>
    <property type="project" value="UniProtKB-UniRule"/>
</dbReference>
<protein>
    <recommendedName>
        <fullName evidence="3">Serine/threonine-protein kinase 1</fullName>
        <ecNumber evidence="2">2.7.11.1</ecNumber>
    </recommendedName>
</protein>
<dbReference type="InterPro" id="IPR017441">
    <property type="entry name" value="Protein_kinase_ATP_BS"/>
</dbReference>
<reference evidence="16" key="1">
    <citation type="submission" date="2023-10" db="EMBL/GenBank/DDBJ databases">
        <title>Genome assemblies of two species of porcelain crab, Petrolisthes cinctipes and Petrolisthes manimaculis (Anomura: Porcellanidae).</title>
        <authorList>
            <person name="Angst P."/>
        </authorList>
    </citation>
    <scope>NUCLEOTIDE SEQUENCE</scope>
    <source>
        <strain evidence="16">PB745_01</strain>
        <tissue evidence="16">Gill</tissue>
    </source>
</reference>
<feature type="compositionally biased region" description="Low complexity" evidence="14">
    <location>
        <begin position="460"/>
        <end position="470"/>
    </location>
</feature>
<sequence length="497" mass="54312">MLNVFTQNSSSLPIDKTKSTKIVHNVGGEQQQQQQHAVPTTTTRPNNNNNNQNHQLCLAMNNITSKNIIVGGGGGHHLVYPRHDTERLYHIDKRTEVGGKGYSEGLLGGHPVGLLGGQPVGLLGGHLLTCPHHNNERLYLIDKRTEDGGKKGGKSVSKVLGKGGFGTVYSGTRMKDGVPVAIKVIARDRVPAWSVVNGERVPMEVALLLRVAHVPQVIRLLDWVERDDSYLLILERPHPCKDLYDYVTENGPLSEEEARYLMLQVVTMVQACHQAGVIHRDIKDENLLVTNDKHGKPVLKLIDFGSGAFFVRDKIYTDFEGTKVYSPPEWIQHNQYQGVPATVWSLGILLYDLVFGDIPFEYGDQIVSGRLHFGRIPVSDECKGLIRLCLRASPEGRPSLEQILQHVWMKGVVRESTCLSITRSISTRSAPTATPSVSAAATSSATPSLIHVTSPIGSLGSVGSSHSSGSLPPTPRPQERHAPLSSTDSFSSNVTLL</sequence>
<feature type="domain" description="Protein kinase" evidence="15">
    <location>
        <begin position="154"/>
        <end position="409"/>
    </location>
</feature>
<dbReference type="PROSITE" id="PS00107">
    <property type="entry name" value="PROTEIN_KINASE_ATP"/>
    <property type="match status" value="1"/>
</dbReference>
<evidence type="ECO:0000256" key="4">
    <source>
        <dbReference type="ARBA" id="ARBA00022527"/>
    </source>
</evidence>
<feature type="binding site" evidence="12">
    <location>
        <position position="183"/>
    </location>
    <ligand>
        <name>ATP</name>
        <dbReference type="ChEBI" id="CHEBI:30616"/>
    </ligand>
</feature>
<evidence type="ECO:0000256" key="9">
    <source>
        <dbReference type="ARBA" id="ARBA00023200"/>
    </source>
</evidence>
<evidence type="ECO:0000256" key="1">
    <source>
        <dbReference type="ARBA" id="ARBA00004192"/>
    </source>
</evidence>
<comment type="subcellular location">
    <subcellularLocation>
        <location evidence="1">Host cytoplasm</location>
    </subcellularLocation>
</comment>
<dbReference type="Pfam" id="PF00069">
    <property type="entry name" value="Pkinase"/>
    <property type="match status" value="1"/>
</dbReference>
<dbReference type="PROSITE" id="PS00108">
    <property type="entry name" value="PROTEIN_KINASE_ST"/>
    <property type="match status" value="1"/>
</dbReference>
<dbReference type="PROSITE" id="PS50011">
    <property type="entry name" value="PROTEIN_KINASE_DOM"/>
    <property type="match status" value="1"/>
</dbReference>
<comment type="catalytic activity">
    <reaction evidence="11">
        <text>L-seryl-[protein] + ATP = O-phospho-L-seryl-[protein] + ADP + H(+)</text>
        <dbReference type="Rhea" id="RHEA:17989"/>
        <dbReference type="Rhea" id="RHEA-COMP:9863"/>
        <dbReference type="Rhea" id="RHEA-COMP:11604"/>
        <dbReference type="ChEBI" id="CHEBI:15378"/>
        <dbReference type="ChEBI" id="CHEBI:29999"/>
        <dbReference type="ChEBI" id="CHEBI:30616"/>
        <dbReference type="ChEBI" id="CHEBI:83421"/>
        <dbReference type="ChEBI" id="CHEBI:456216"/>
        <dbReference type="EC" id="2.7.11.1"/>
    </reaction>
</comment>
<dbReference type="InterPro" id="IPR051138">
    <property type="entry name" value="PIM_Ser/Thr_kinase"/>
</dbReference>
<evidence type="ECO:0000256" key="5">
    <source>
        <dbReference type="ARBA" id="ARBA00022679"/>
    </source>
</evidence>
<dbReference type="Gene3D" id="3.30.200.20">
    <property type="entry name" value="Phosphorylase Kinase, domain 1"/>
    <property type="match status" value="1"/>
</dbReference>
<dbReference type="CDD" id="cd14005">
    <property type="entry name" value="STKc_PIM"/>
    <property type="match status" value="1"/>
</dbReference>
<keyword evidence="7" id="KW-0418">Kinase</keyword>
<dbReference type="SUPFAM" id="SSF56112">
    <property type="entry name" value="Protein kinase-like (PK-like)"/>
    <property type="match status" value="1"/>
</dbReference>
<evidence type="ECO:0000256" key="2">
    <source>
        <dbReference type="ARBA" id="ARBA00012513"/>
    </source>
</evidence>
<organism evidence="16 17">
    <name type="scientific">Petrolisthes cinctipes</name>
    <name type="common">Flat porcelain crab</name>
    <dbReference type="NCBI Taxonomy" id="88211"/>
    <lineage>
        <taxon>Eukaryota</taxon>
        <taxon>Metazoa</taxon>
        <taxon>Ecdysozoa</taxon>
        <taxon>Arthropoda</taxon>
        <taxon>Crustacea</taxon>
        <taxon>Multicrustacea</taxon>
        <taxon>Malacostraca</taxon>
        <taxon>Eumalacostraca</taxon>
        <taxon>Eucarida</taxon>
        <taxon>Decapoda</taxon>
        <taxon>Pleocyemata</taxon>
        <taxon>Anomura</taxon>
        <taxon>Galatheoidea</taxon>
        <taxon>Porcellanidae</taxon>
        <taxon>Petrolisthes</taxon>
    </lineage>
</organism>
<evidence type="ECO:0000256" key="10">
    <source>
        <dbReference type="ARBA" id="ARBA00047899"/>
    </source>
</evidence>
<evidence type="ECO:0000256" key="11">
    <source>
        <dbReference type="ARBA" id="ARBA00048679"/>
    </source>
</evidence>
<evidence type="ECO:0000259" key="15">
    <source>
        <dbReference type="PROSITE" id="PS50011"/>
    </source>
</evidence>
<dbReference type="Proteomes" id="UP001286313">
    <property type="component" value="Unassembled WGS sequence"/>
</dbReference>
<keyword evidence="8 12" id="KW-0067">ATP-binding</keyword>
<comment type="caution">
    <text evidence="16">The sequence shown here is derived from an EMBL/GenBank/DDBJ whole genome shotgun (WGS) entry which is preliminary data.</text>
</comment>
<evidence type="ECO:0000256" key="14">
    <source>
        <dbReference type="SAM" id="MobiDB-lite"/>
    </source>
</evidence>
<dbReference type="GO" id="GO:0004674">
    <property type="term" value="F:protein serine/threonine kinase activity"/>
    <property type="evidence" value="ECO:0007669"/>
    <property type="project" value="UniProtKB-KW"/>
</dbReference>
<dbReference type="GO" id="GO:0005737">
    <property type="term" value="C:cytoplasm"/>
    <property type="evidence" value="ECO:0007669"/>
    <property type="project" value="TreeGrafter"/>
</dbReference>
<dbReference type="GO" id="GO:0030430">
    <property type="term" value="C:host cell cytoplasm"/>
    <property type="evidence" value="ECO:0007669"/>
    <property type="project" value="UniProtKB-SubCell"/>
</dbReference>
<evidence type="ECO:0000256" key="6">
    <source>
        <dbReference type="ARBA" id="ARBA00022741"/>
    </source>
</evidence>